<sequence>MHSHTARSVCSLESIVDDEREAATVGTLSRSSSMESLNQITITSSEQATTILGTCNTTQGDVSSRVAEYLSESIKLVHQTLTIDEGENEGIAEEAKS</sequence>
<gene>
    <name evidence="1" type="ORF">V6N11_048176</name>
</gene>
<dbReference type="Proteomes" id="UP001396334">
    <property type="component" value="Unassembled WGS sequence"/>
</dbReference>
<evidence type="ECO:0000313" key="2">
    <source>
        <dbReference type="Proteomes" id="UP001396334"/>
    </source>
</evidence>
<reference evidence="1 2" key="1">
    <citation type="journal article" date="2024" name="G3 (Bethesda)">
        <title>Genome assembly of Hibiscus sabdariffa L. provides insights into metabolisms of medicinal natural products.</title>
        <authorList>
            <person name="Kim T."/>
        </authorList>
    </citation>
    <scope>NUCLEOTIDE SEQUENCE [LARGE SCALE GENOMIC DNA]</scope>
    <source>
        <strain evidence="1">TK-2024</strain>
        <tissue evidence="1">Old leaves</tissue>
    </source>
</reference>
<keyword evidence="2" id="KW-1185">Reference proteome</keyword>
<name>A0ABR1ZBT1_9ROSI</name>
<protein>
    <submittedName>
        <fullName evidence="1">Uncharacterized protein</fullName>
    </submittedName>
</protein>
<organism evidence="1 2">
    <name type="scientific">Hibiscus sabdariffa</name>
    <name type="common">roselle</name>
    <dbReference type="NCBI Taxonomy" id="183260"/>
    <lineage>
        <taxon>Eukaryota</taxon>
        <taxon>Viridiplantae</taxon>
        <taxon>Streptophyta</taxon>
        <taxon>Embryophyta</taxon>
        <taxon>Tracheophyta</taxon>
        <taxon>Spermatophyta</taxon>
        <taxon>Magnoliopsida</taxon>
        <taxon>eudicotyledons</taxon>
        <taxon>Gunneridae</taxon>
        <taxon>Pentapetalae</taxon>
        <taxon>rosids</taxon>
        <taxon>malvids</taxon>
        <taxon>Malvales</taxon>
        <taxon>Malvaceae</taxon>
        <taxon>Malvoideae</taxon>
        <taxon>Hibiscus</taxon>
    </lineage>
</organism>
<proteinExistence type="predicted"/>
<evidence type="ECO:0000313" key="1">
    <source>
        <dbReference type="EMBL" id="KAK8477767.1"/>
    </source>
</evidence>
<accession>A0ABR1ZBT1</accession>
<dbReference type="EMBL" id="JBBPBN010001687">
    <property type="protein sequence ID" value="KAK8477767.1"/>
    <property type="molecule type" value="Genomic_DNA"/>
</dbReference>
<comment type="caution">
    <text evidence="1">The sequence shown here is derived from an EMBL/GenBank/DDBJ whole genome shotgun (WGS) entry which is preliminary data.</text>
</comment>